<comment type="caution">
    <text evidence="2">The sequence shown here is derived from an EMBL/GenBank/DDBJ whole genome shotgun (WGS) entry which is preliminary data.</text>
</comment>
<feature type="compositionally biased region" description="Basic residues" evidence="1">
    <location>
        <begin position="64"/>
        <end position="73"/>
    </location>
</feature>
<evidence type="ECO:0000313" key="3">
    <source>
        <dbReference type="Proteomes" id="UP000748025"/>
    </source>
</evidence>
<accession>A0A9P7SW36</accession>
<gene>
    <name evidence="2" type="ORF">E4U43_005827</name>
</gene>
<name>A0A9P7SW36_9HYPO</name>
<sequence length="73" mass="8291">MANQKFEDWTPEAVTTRRKAPAGPTITHVQWRRSVNSHVILVMPPKGQARVGRGGETRVQTTHISRRRKTTCI</sequence>
<dbReference type="EMBL" id="SRPW01003893">
    <property type="protein sequence ID" value="KAG5985871.1"/>
    <property type="molecule type" value="Genomic_DNA"/>
</dbReference>
<organism evidence="2 3">
    <name type="scientific">Claviceps pusilla</name>
    <dbReference type="NCBI Taxonomy" id="123648"/>
    <lineage>
        <taxon>Eukaryota</taxon>
        <taxon>Fungi</taxon>
        <taxon>Dikarya</taxon>
        <taxon>Ascomycota</taxon>
        <taxon>Pezizomycotina</taxon>
        <taxon>Sordariomycetes</taxon>
        <taxon>Hypocreomycetidae</taxon>
        <taxon>Hypocreales</taxon>
        <taxon>Clavicipitaceae</taxon>
        <taxon>Claviceps</taxon>
    </lineage>
</organism>
<keyword evidence="3" id="KW-1185">Reference proteome</keyword>
<evidence type="ECO:0000256" key="1">
    <source>
        <dbReference type="SAM" id="MobiDB-lite"/>
    </source>
</evidence>
<protein>
    <submittedName>
        <fullName evidence="2">Uncharacterized protein</fullName>
    </submittedName>
</protein>
<feature type="region of interest" description="Disordered" evidence="1">
    <location>
        <begin position="47"/>
        <end position="73"/>
    </location>
</feature>
<dbReference type="Proteomes" id="UP000748025">
    <property type="component" value="Unassembled WGS sequence"/>
</dbReference>
<evidence type="ECO:0000313" key="2">
    <source>
        <dbReference type="EMBL" id="KAG5985871.1"/>
    </source>
</evidence>
<dbReference type="AlphaFoldDB" id="A0A9P7SW36"/>
<feature type="region of interest" description="Disordered" evidence="1">
    <location>
        <begin position="1"/>
        <end position="24"/>
    </location>
</feature>
<reference evidence="2" key="1">
    <citation type="journal article" date="2020" name="bioRxiv">
        <title>Whole genome comparisons of ergot fungi reveals the divergence and evolution of species within the genus Claviceps are the result of varying mechanisms driving genome evolution and host range expansion.</title>
        <authorList>
            <person name="Wyka S.A."/>
            <person name="Mondo S.J."/>
            <person name="Liu M."/>
            <person name="Dettman J."/>
            <person name="Nalam V."/>
            <person name="Broders K.D."/>
        </authorList>
    </citation>
    <scope>NUCLEOTIDE SEQUENCE</scope>
    <source>
        <strain evidence="2">CCC 602</strain>
    </source>
</reference>
<proteinExistence type="predicted"/>